<sequence length="283" mass="32113">MKKIDIAAELYKKNAELFRCPVCLEKVEMQERSLVCKQQHSFDLAKKGYIHLLKKPMDSDYTKEMFQSRRSIYDVGLFQQALDEMEALITTHVGKEELNILDIGCGEGSHLRRIIEKFQTSVGVGLDSSKEGIALATSQMDRLLWTVANVEELPIATGSIDVVLNIFSPLNSREFTRVLKPGGVIIKAIPGKRYLQELRDELYGEKGRSLDTTDAITNYAKRFEVLEHRSVSQQVEVKREFIPALIDMTPASWDATDEQKQALLTFEQLNVTVDVEVFIAKIN</sequence>
<dbReference type="EMBL" id="JAFBEC010000006">
    <property type="protein sequence ID" value="MBM7633336.1"/>
    <property type="molecule type" value="Genomic_DNA"/>
</dbReference>
<dbReference type="GO" id="GO:0052911">
    <property type="term" value="F:23S rRNA (guanine(745)-N(1))-methyltransferase activity"/>
    <property type="evidence" value="ECO:0007669"/>
    <property type="project" value="UniProtKB-EC"/>
</dbReference>
<keyword evidence="3" id="KW-0808">Transferase</keyword>
<comment type="caution">
    <text evidence="3">The sequence shown here is derived from an EMBL/GenBank/DDBJ whole genome shotgun (WGS) entry which is preliminary data.</text>
</comment>
<keyword evidence="3" id="KW-0489">Methyltransferase</keyword>
<protein>
    <submittedName>
        <fullName evidence="3">23S rRNA (Guanine745-N1)-methyltransferase</fullName>
        <ecNumber evidence="3">2.1.1.187</ecNumber>
    </submittedName>
</protein>
<dbReference type="Proteomes" id="UP000741863">
    <property type="component" value="Unassembled WGS sequence"/>
</dbReference>
<evidence type="ECO:0000313" key="4">
    <source>
        <dbReference type="Proteomes" id="UP000741863"/>
    </source>
</evidence>
<organism evidence="3 4">
    <name type="scientific">Geomicrobium sediminis</name>
    <dbReference type="NCBI Taxonomy" id="1347788"/>
    <lineage>
        <taxon>Bacteria</taxon>
        <taxon>Bacillati</taxon>
        <taxon>Bacillota</taxon>
        <taxon>Bacilli</taxon>
        <taxon>Bacillales</taxon>
        <taxon>Geomicrobium</taxon>
    </lineage>
</organism>
<evidence type="ECO:0000259" key="2">
    <source>
        <dbReference type="Pfam" id="PF21302"/>
    </source>
</evidence>
<accession>A0ABS2PED4</accession>
<keyword evidence="4" id="KW-1185">Reference proteome</keyword>
<dbReference type="SUPFAM" id="SSF53335">
    <property type="entry name" value="S-adenosyl-L-methionine-dependent methyltransferases"/>
    <property type="match status" value="1"/>
</dbReference>
<gene>
    <name evidence="3" type="ORF">JOD17_002430</name>
</gene>
<reference evidence="3 4" key="1">
    <citation type="submission" date="2021-01" db="EMBL/GenBank/DDBJ databases">
        <title>Genomic Encyclopedia of Type Strains, Phase IV (KMG-IV): sequencing the most valuable type-strain genomes for metagenomic binning, comparative biology and taxonomic classification.</title>
        <authorList>
            <person name="Goeker M."/>
        </authorList>
    </citation>
    <scope>NUCLEOTIDE SEQUENCE [LARGE SCALE GENOMIC DNA]</scope>
    <source>
        <strain evidence="3 4">DSM 25540</strain>
    </source>
</reference>
<dbReference type="InterPro" id="IPR048647">
    <property type="entry name" value="RlmA_N"/>
</dbReference>
<dbReference type="PANTHER" id="PTHR43591:SF110">
    <property type="entry name" value="RHODANESE DOMAIN-CONTAINING PROTEIN"/>
    <property type="match status" value="1"/>
</dbReference>
<dbReference type="InterPro" id="IPR029063">
    <property type="entry name" value="SAM-dependent_MTases_sf"/>
</dbReference>
<evidence type="ECO:0000259" key="1">
    <source>
        <dbReference type="Pfam" id="PF13649"/>
    </source>
</evidence>
<dbReference type="InterPro" id="IPR041698">
    <property type="entry name" value="Methyltransf_25"/>
</dbReference>
<name>A0ABS2PED4_9BACL</name>
<dbReference type="PANTHER" id="PTHR43591">
    <property type="entry name" value="METHYLTRANSFERASE"/>
    <property type="match status" value="1"/>
</dbReference>
<dbReference type="RefSeq" id="WP_204697954.1">
    <property type="nucleotide sequence ID" value="NZ_JAFBEC010000006.1"/>
</dbReference>
<dbReference type="InterPro" id="IPR016718">
    <property type="entry name" value="rRNA_m1G-MeTrfase_A_prd"/>
</dbReference>
<dbReference type="Gene3D" id="3.40.50.150">
    <property type="entry name" value="Vaccinia Virus protein VP39"/>
    <property type="match status" value="1"/>
</dbReference>
<dbReference type="CDD" id="cd02440">
    <property type="entry name" value="AdoMet_MTases"/>
    <property type="match status" value="1"/>
</dbReference>
<dbReference type="Pfam" id="PF13649">
    <property type="entry name" value="Methyltransf_25"/>
    <property type="match status" value="1"/>
</dbReference>
<feature type="domain" description="23S rRNA (guanine(745)-N(1))-methyltransferase N-terminal" evidence="2">
    <location>
        <begin position="18"/>
        <end position="53"/>
    </location>
</feature>
<dbReference type="EC" id="2.1.1.187" evidence="3"/>
<feature type="domain" description="Methyltransferase" evidence="1">
    <location>
        <begin position="100"/>
        <end position="183"/>
    </location>
</feature>
<proteinExistence type="predicted"/>
<dbReference type="Pfam" id="PF21302">
    <property type="entry name" value="Zn_ribbon_RlmA"/>
    <property type="match status" value="1"/>
</dbReference>
<dbReference type="PIRSF" id="PIRSF018249">
    <property type="entry name" value="MyrA_prd"/>
    <property type="match status" value="1"/>
</dbReference>
<evidence type="ECO:0000313" key="3">
    <source>
        <dbReference type="EMBL" id="MBM7633336.1"/>
    </source>
</evidence>